<sequence length="40" mass="4978">MTNEERYKLKLRLLVVENHDRARVLFKKKELECKYIMILL</sequence>
<organism evidence="1">
    <name type="scientific">Dulem virus 35</name>
    <dbReference type="NCBI Taxonomy" id="3145753"/>
    <lineage>
        <taxon>Viruses</taxon>
        <taxon>Duplodnaviria</taxon>
        <taxon>Heunggongvirae</taxon>
        <taxon>Uroviricota</taxon>
        <taxon>Caudoviricetes</taxon>
    </lineage>
</organism>
<proteinExistence type="predicted"/>
<dbReference type="EMBL" id="PP511522">
    <property type="protein sequence ID" value="XCD05099.1"/>
    <property type="molecule type" value="Genomic_DNA"/>
</dbReference>
<name>A0AAU8AZB4_9CAUD</name>
<accession>A0AAU8AZB4</accession>
<reference evidence="1" key="1">
    <citation type="submission" date="2024-03" db="EMBL/GenBank/DDBJ databases">
        <title>Diverse circular DNA viruses in blood, oral, and fecal samples of captive lemurs.</title>
        <authorList>
            <person name="Paietta E.N."/>
            <person name="Kraberger S."/>
            <person name="Lund M.C."/>
            <person name="Custer J.M."/>
            <person name="Vargas K.M."/>
            <person name="Ehmke E.E."/>
            <person name="Yoder A.D."/>
            <person name="Varsani A."/>
        </authorList>
    </citation>
    <scope>NUCLEOTIDE SEQUENCE</scope>
    <source>
        <strain evidence="1">Duke_24FS_4</strain>
    </source>
</reference>
<protein>
    <submittedName>
        <fullName evidence="1">Uncharacterized protein</fullName>
    </submittedName>
</protein>
<evidence type="ECO:0000313" key="1">
    <source>
        <dbReference type="EMBL" id="XCD05099.1"/>
    </source>
</evidence>